<accession>A0ACC0CQQ7</accession>
<dbReference type="Proteomes" id="UP001497680">
    <property type="component" value="Unassembled WGS sequence"/>
</dbReference>
<evidence type="ECO:0000313" key="1">
    <source>
        <dbReference type="EMBL" id="KAI6082813.1"/>
    </source>
</evidence>
<sequence>MTEGNVCHTKLRVAVIGAGIAGTCLTIGLCQNPLLDVQLYEAYPSVGVRGAGLALHGNAIKAMDQVSPQIKKTYFKKSHFMANEEDLEMATQIIIGSGHHAGTLIAELGRAKGRRTIHRAHFIQGLLEDIVPRERVHFGKRMIGIDATEGTDATPPKVIATFADGTTGEFDLLFGSEGVKSPTRKFILGTNHPAANAVNHDGWRCFNTLVPMETAKNVVPTESIEKVRMFCTPLGYINGLPVDLGQTYSISCYQRDSKGSGYDISGFDASKWKSFCPEVTSLISLVEKAPKEDWKIQDHDHAHTYYVGRVAMIGDAAHATAPHAGNGAAQAIEDAAVLTGVFSHVTSNDQVDAALKAFDQIRRPRSQKVVEITRQFGRLYSQDEDERDIESMRSQMKVGGMYTNGVDMDAQVQAAVWMFKEASLDIPIGRKLTKN</sequence>
<keyword evidence="2" id="KW-1185">Reference proteome</keyword>
<name>A0ACC0CQQ7_9PEZI</name>
<evidence type="ECO:0000313" key="2">
    <source>
        <dbReference type="Proteomes" id="UP001497680"/>
    </source>
</evidence>
<reference evidence="1 2" key="1">
    <citation type="journal article" date="2022" name="New Phytol.">
        <title>Ecological generalism drives hyperdiversity of secondary metabolite gene clusters in xylarialean endophytes.</title>
        <authorList>
            <person name="Franco M.E.E."/>
            <person name="Wisecaver J.H."/>
            <person name="Arnold A.E."/>
            <person name="Ju Y.M."/>
            <person name="Slot J.C."/>
            <person name="Ahrendt S."/>
            <person name="Moore L.P."/>
            <person name="Eastman K.E."/>
            <person name="Scott K."/>
            <person name="Konkel Z."/>
            <person name="Mondo S.J."/>
            <person name="Kuo A."/>
            <person name="Hayes R.D."/>
            <person name="Haridas S."/>
            <person name="Andreopoulos B."/>
            <person name="Riley R."/>
            <person name="LaButti K."/>
            <person name="Pangilinan J."/>
            <person name="Lipzen A."/>
            <person name="Amirebrahimi M."/>
            <person name="Yan J."/>
            <person name="Adam C."/>
            <person name="Keymanesh K."/>
            <person name="Ng V."/>
            <person name="Louie K."/>
            <person name="Northen T."/>
            <person name="Drula E."/>
            <person name="Henrissat B."/>
            <person name="Hsieh H.M."/>
            <person name="Youens-Clark K."/>
            <person name="Lutzoni F."/>
            <person name="Miadlikowska J."/>
            <person name="Eastwood D.C."/>
            <person name="Hamelin R.C."/>
            <person name="Grigoriev I.V."/>
            <person name="U'Ren J.M."/>
        </authorList>
    </citation>
    <scope>NUCLEOTIDE SEQUENCE [LARGE SCALE GENOMIC DNA]</scope>
    <source>
        <strain evidence="1 2">ER1909</strain>
    </source>
</reference>
<proteinExistence type="predicted"/>
<comment type="caution">
    <text evidence="1">The sequence shown here is derived from an EMBL/GenBank/DDBJ whole genome shotgun (WGS) entry which is preliminary data.</text>
</comment>
<organism evidence="1 2">
    <name type="scientific">Hypoxylon rubiginosum</name>
    <dbReference type="NCBI Taxonomy" id="110542"/>
    <lineage>
        <taxon>Eukaryota</taxon>
        <taxon>Fungi</taxon>
        <taxon>Dikarya</taxon>
        <taxon>Ascomycota</taxon>
        <taxon>Pezizomycotina</taxon>
        <taxon>Sordariomycetes</taxon>
        <taxon>Xylariomycetidae</taxon>
        <taxon>Xylariales</taxon>
        <taxon>Hypoxylaceae</taxon>
        <taxon>Hypoxylon</taxon>
    </lineage>
</organism>
<gene>
    <name evidence="1" type="ORF">F4821DRAFT_263594</name>
</gene>
<protein>
    <submittedName>
        <fullName evidence="1">FAD/NAD(P)-binding domain-containing protein</fullName>
    </submittedName>
</protein>
<dbReference type="EMBL" id="MU394363">
    <property type="protein sequence ID" value="KAI6082813.1"/>
    <property type="molecule type" value="Genomic_DNA"/>
</dbReference>